<dbReference type="AlphaFoldDB" id="A0A1V9Y8Y9"/>
<keyword evidence="2 6" id="KW-0645">Protease</keyword>
<dbReference type="SUPFAM" id="SSF54001">
    <property type="entry name" value="Cysteine proteinases"/>
    <property type="match status" value="1"/>
</dbReference>
<evidence type="ECO:0000256" key="4">
    <source>
        <dbReference type="ARBA" id="ARBA00022807"/>
    </source>
</evidence>
<accession>A0A1V9Y8Y9</accession>
<dbReference type="InterPro" id="IPR038765">
    <property type="entry name" value="Papain-like_cys_pep_sf"/>
</dbReference>
<evidence type="ECO:0000313" key="7">
    <source>
        <dbReference type="Proteomes" id="UP000243217"/>
    </source>
</evidence>
<feature type="domain" description="Ubiquitin-like protease family profile" evidence="5">
    <location>
        <begin position="9"/>
        <end position="172"/>
    </location>
</feature>
<dbReference type="EMBL" id="JNBS01004828">
    <property type="protein sequence ID" value="OQR82186.1"/>
    <property type="molecule type" value="Genomic_DNA"/>
</dbReference>
<dbReference type="PANTHER" id="PTHR46468:SF1">
    <property type="entry name" value="SENTRIN-SPECIFIC PROTEASE 8"/>
    <property type="match status" value="1"/>
</dbReference>
<name>A0A1V9Y8Y9_9STRA</name>
<dbReference type="GO" id="GO:0000338">
    <property type="term" value="P:protein deneddylation"/>
    <property type="evidence" value="ECO:0007669"/>
    <property type="project" value="TreeGrafter"/>
</dbReference>
<sequence>MVMVLYHDAQLYDQDLKLFTQNAWLNDAAINFYLTMIYHEMVHGRDDVLLMDPAVVSCMMLQCDDEEDLLDLAHGLQLQFKKMILLPVNDRENFDSQGSHWALLVYHQQTKSYKFYDSSNNHNLQSAREVAQVLDKALGTKSRHIEIECPACPQQRNGVDCGMYVCLIAEWLSIRYATNDQSPVETLENYVSPQKIRHVRKAMPNIVASLITT</sequence>
<dbReference type="InterPro" id="IPR003653">
    <property type="entry name" value="Peptidase_C48_C"/>
</dbReference>
<dbReference type="OrthoDB" id="5065855at2759"/>
<comment type="similarity">
    <text evidence="1">Belongs to the peptidase C48 family.</text>
</comment>
<reference evidence="6 7" key="1">
    <citation type="journal article" date="2014" name="Genome Biol. Evol.">
        <title>The secreted proteins of Achlya hypogyna and Thraustotheca clavata identify the ancestral oomycete secretome and reveal gene acquisitions by horizontal gene transfer.</title>
        <authorList>
            <person name="Misner I."/>
            <person name="Blouin N."/>
            <person name="Leonard G."/>
            <person name="Richards T.A."/>
            <person name="Lane C.E."/>
        </authorList>
    </citation>
    <scope>NUCLEOTIDE SEQUENCE [LARGE SCALE GENOMIC DNA]</scope>
    <source>
        <strain evidence="6 7">ATCC 34112</strain>
    </source>
</reference>
<evidence type="ECO:0000256" key="1">
    <source>
        <dbReference type="ARBA" id="ARBA00005234"/>
    </source>
</evidence>
<evidence type="ECO:0000313" key="6">
    <source>
        <dbReference type="EMBL" id="OQR82186.1"/>
    </source>
</evidence>
<evidence type="ECO:0000256" key="3">
    <source>
        <dbReference type="ARBA" id="ARBA00022801"/>
    </source>
</evidence>
<dbReference type="PROSITE" id="PS50600">
    <property type="entry name" value="ULP_PROTEASE"/>
    <property type="match status" value="1"/>
</dbReference>
<dbReference type="PANTHER" id="PTHR46468">
    <property type="entry name" value="SENTRIN-SPECIFIC PROTEASE 8"/>
    <property type="match status" value="1"/>
</dbReference>
<organism evidence="6 7">
    <name type="scientific">Thraustotheca clavata</name>
    <dbReference type="NCBI Taxonomy" id="74557"/>
    <lineage>
        <taxon>Eukaryota</taxon>
        <taxon>Sar</taxon>
        <taxon>Stramenopiles</taxon>
        <taxon>Oomycota</taxon>
        <taxon>Saprolegniomycetes</taxon>
        <taxon>Saprolegniales</taxon>
        <taxon>Achlyaceae</taxon>
        <taxon>Thraustotheca</taxon>
    </lineage>
</organism>
<dbReference type="GO" id="GO:0006508">
    <property type="term" value="P:proteolysis"/>
    <property type="evidence" value="ECO:0007669"/>
    <property type="project" value="UniProtKB-KW"/>
</dbReference>
<comment type="caution">
    <text evidence="6">The sequence shown here is derived from an EMBL/GenBank/DDBJ whole genome shotgun (WGS) entry which is preliminary data.</text>
</comment>
<dbReference type="Gene3D" id="3.40.395.10">
    <property type="entry name" value="Adenoviral Proteinase, Chain A"/>
    <property type="match status" value="1"/>
</dbReference>
<keyword evidence="3" id="KW-0378">Hydrolase</keyword>
<evidence type="ECO:0000256" key="2">
    <source>
        <dbReference type="ARBA" id="ARBA00022670"/>
    </source>
</evidence>
<protein>
    <submittedName>
        <fullName evidence="6">SUMO protease</fullName>
    </submittedName>
</protein>
<proteinExistence type="inferred from homology"/>
<dbReference type="Pfam" id="PF02902">
    <property type="entry name" value="Peptidase_C48"/>
    <property type="match status" value="1"/>
</dbReference>
<keyword evidence="7" id="KW-1185">Reference proteome</keyword>
<evidence type="ECO:0000259" key="5">
    <source>
        <dbReference type="PROSITE" id="PS50600"/>
    </source>
</evidence>
<dbReference type="GO" id="GO:0019784">
    <property type="term" value="F:deNEDDylase activity"/>
    <property type="evidence" value="ECO:0007669"/>
    <property type="project" value="InterPro"/>
</dbReference>
<dbReference type="Proteomes" id="UP000243217">
    <property type="component" value="Unassembled WGS sequence"/>
</dbReference>
<dbReference type="InterPro" id="IPR044613">
    <property type="entry name" value="Nep1/2-like"/>
</dbReference>
<dbReference type="STRING" id="74557.A0A1V9Y8Y9"/>
<gene>
    <name evidence="6" type="ORF">THRCLA_11065</name>
</gene>
<dbReference type="GO" id="GO:0008234">
    <property type="term" value="F:cysteine-type peptidase activity"/>
    <property type="evidence" value="ECO:0007669"/>
    <property type="project" value="UniProtKB-KW"/>
</dbReference>
<keyword evidence="4" id="KW-0788">Thiol protease</keyword>